<dbReference type="Gene3D" id="2.130.10.10">
    <property type="entry name" value="YVTN repeat-like/Quinoprotein amine dehydrogenase"/>
    <property type="match status" value="1"/>
</dbReference>
<feature type="compositionally biased region" description="Polar residues" evidence="1">
    <location>
        <begin position="67"/>
        <end position="77"/>
    </location>
</feature>
<name>A0A1M7EGH0_9RHOB</name>
<dbReference type="InterPro" id="IPR011047">
    <property type="entry name" value="Quinoprotein_ADH-like_sf"/>
</dbReference>
<keyword evidence="4" id="KW-1185">Reference proteome</keyword>
<dbReference type="PROSITE" id="PS51257">
    <property type="entry name" value="PROKAR_LIPOPROTEIN"/>
    <property type="match status" value="1"/>
</dbReference>
<accession>A0A1M7EGH0</accession>
<feature type="domain" description="Pyrrolo-quinoline quinone repeat" evidence="2">
    <location>
        <begin position="123"/>
        <end position="359"/>
    </location>
</feature>
<dbReference type="AlphaFoldDB" id="A0A1M7EGH0"/>
<dbReference type="PANTHER" id="PTHR34512:SF30">
    <property type="entry name" value="OUTER MEMBRANE PROTEIN ASSEMBLY FACTOR BAMB"/>
    <property type="match status" value="1"/>
</dbReference>
<dbReference type="PANTHER" id="PTHR34512">
    <property type="entry name" value="CELL SURFACE PROTEIN"/>
    <property type="match status" value="1"/>
</dbReference>
<gene>
    <name evidence="3" type="ORF">SAMN05444398_10765</name>
</gene>
<feature type="region of interest" description="Disordered" evidence="1">
    <location>
        <begin position="67"/>
        <end position="87"/>
    </location>
</feature>
<proteinExistence type="predicted"/>
<reference evidence="3 4" key="1">
    <citation type="submission" date="2016-11" db="EMBL/GenBank/DDBJ databases">
        <authorList>
            <person name="Jaros S."/>
            <person name="Januszkiewicz K."/>
            <person name="Wedrychowicz H."/>
        </authorList>
    </citation>
    <scope>NUCLEOTIDE SEQUENCE [LARGE SCALE GENOMIC DNA]</scope>
    <source>
        <strain evidence="3 4">DSM 29589</strain>
    </source>
</reference>
<dbReference type="Proteomes" id="UP000183974">
    <property type="component" value="Unassembled WGS sequence"/>
</dbReference>
<protein>
    <submittedName>
        <fullName evidence="3">Outer membrane protein assembly factor BamB, contains PQQ-like beta-propeller repeat</fullName>
    </submittedName>
</protein>
<dbReference type="SMART" id="SM00564">
    <property type="entry name" value="PQQ"/>
    <property type="match status" value="5"/>
</dbReference>
<dbReference type="STRING" id="337701.SAMN05444398_10765"/>
<evidence type="ECO:0000313" key="4">
    <source>
        <dbReference type="Proteomes" id="UP000183974"/>
    </source>
</evidence>
<sequence length="442" mass="46684">MKPNGIILGLAAALALTACSKEEAILQGEREGLRDVLSQPQAPDEEQAATQDHSQPIALVATRNNPAWPQAASTPGTRTAHPALSAAPQRVWSTSIGAGDGRRMRITADPVVADGRIFTLDAQSRVSAVSTNGEQLWTHDLVPPNDSAKDATGGGLAYGDGTLYVSSGFGLMTALDAATGAEKWQQNLRATGSGNPTVVGNLVYLVAGDEIAWALDTDTGRIRWQLSATPSIHNVMGGPAPAVSEKYVVFAFGSGEVQGAFRKGGLRLWDSQVAGQRDGYATARVGDITGDPMIDGERVYVGSHSGRTVALGLANGERLWTADEGSLNPVWPAGDSVFLVSDRNELIRLSSEDGSRIWGTKLPFFTKDKPRRQAEIYAHHGPILAGGNLIIASGDGFLRFFDPVSGQLTRRIELPGGATTNPVVAGGTLYVVSRKGELHAFR</sequence>
<evidence type="ECO:0000259" key="2">
    <source>
        <dbReference type="Pfam" id="PF13360"/>
    </source>
</evidence>
<dbReference type="InterPro" id="IPR018391">
    <property type="entry name" value="PQQ_b-propeller_rpt"/>
</dbReference>
<evidence type="ECO:0000313" key="3">
    <source>
        <dbReference type="EMBL" id="SHL90892.1"/>
    </source>
</evidence>
<dbReference type="EMBL" id="FRBR01000007">
    <property type="protein sequence ID" value="SHL90892.1"/>
    <property type="molecule type" value="Genomic_DNA"/>
</dbReference>
<dbReference type="Pfam" id="PF13360">
    <property type="entry name" value="PQQ_2"/>
    <property type="match status" value="1"/>
</dbReference>
<dbReference type="RefSeq" id="WP_073035190.1">
    <property type="nucleotide sequence ID" value="NZ_BMLR01000007.1"/>
</dbReference>
<evidence type="ECO:0000256" key="1">
    <source>
        <dbReference type="SAM" id="MobiDB-lite"/>
    </source>
</evidence>
<dbReference type="InterPro" id="IPR015943">
    <property type="entry name" value="WD40/YVTN_repeat-like_dom_sf"/>
</dbReference>
<organism evidence="3 4">
    <name type="scientific">Roseovarius pacificus</name>
    <dbReference type="NCBI Taxonomy" id="337701"/>
    <lineage>
        <taxon>Bacteria</taxon>
        <taxon>Pseudomonadati</taxon>
        <taxon>Pseudomonadota</taxon>
        <taxon>Alphaproteobacteria</taxon>
        <taxon>Rhodobacterales</taxon>
        <taxon>Roseobacteraceae</taxon>
        <taxon>Roseovarius</taxon>
    </lineage>
</organism>
<dbReference type="SUPFAM" id="SSF50998">
    <property type="entry name" value="Quinoprotein alcohol dehydrogenase-like"/>
    <property type="match status" value="1"/>
</dbReference>
<dbReference type="InterPro" id="IPR002372">
    <property type="entry name" value="PQQ_rpt_dom"/>
</dbReference>